<feature type="transmembrane region" description="Helical" evidence="1">
    <location>
        <begin position="48"/>
        <end position="69"/>
    </location>
</feature>
<evidence type="ECO:0000313" key="2">
    <source>
        <dbReference type="EMBL" id="MTE02862.1"/>
    </source>
</evidence>
<dbReference type="AlphaFoldDB" id="A0A9X4X809"/>
<gene>
    <name evidence="2" type="ORF">GJU95_03605</name>
</gene>
<evidence type="ECO:0000313" key="3">
    <source>
        <dbReference type="Proteomes" id="UP000488295"/>
    </source>
</evidence>
<comment type="caution">
    <text evidence="2">The sequence shown here is derived from an EMBL/GenBank/DDBJ whole genome shotgun (WGS) entry which is preliminary data.</text>
</comment>
<name>A0A9X4X809_LACJH</name>
<sequence>MKQLNQYRLDCAQRQKRGLHFILASVVIWCAMTAICFSGLPILTKNLFAFICTGMLLPLSFLISKIINVDFQNKDNPLSNLGLLFSLNQLLYLLIAKWIYPTIPEKMIMVLAIIFGAHLMPFSWLYRSKVYFILSIIIPFFALIIGLNFDPAILSMSMVGVEIIFFVLLSIENRGLNSLIADYN</sequence>
<keyword evidence="1" id="KW-0472">Membrane</keyword>
<keyword evidence="1" id="KW-1133">Transmembrane helix</keyword>
<dbReference type="InterPro" id="IPR053824">
    <property type="entry name" value="DUF7010"/>
</dbReference>
<feature type="transmembrane region" description="Helical" evidence="1">
    <location>
        <begin position="153"/>
        <end position="171"/>
    </location>
</feature>
<feature type="transmembrane region" description="Helical" evidence="1">
    <location>
        <begin position="81"/>
        <end position="100"/>
    </location>
</feature>
<feature type="transmembrane region" description="Helical" evidence="1">
    <location>
        <begin position="21"/>
        <end position="42"/>
    </location>
</feature>
<protein>
    <submittedName>
        <fullName evidence="2">Uncharacterized protein</fullName>
    </submittedName>
</protein>
<keyword evidence="1" id="KW-0812">Transmembrane</keyword>
<dbReference type="Pfam" id="PF22765">
    <property type="entry name" value="DUF7010"/>
    <property type="match status" value="1"/>
</dbReference>
<evidence type="ECO:0000256" key="1">
    <source>
        <dbReference type="SAM" id="Phobius"/>
    </source>
</evidence>
<feature type="transmembrane region" description="Helical" evidence="1">
    <location>
        <begin position="130"/>
        <end position="147"/>
    </location>
</feature>
<dbReference type="EMBL" id="WKKC01000009">
    <property type="protein sequence ID" value="MTE02862.1"/>
    <property type="molecule type" value="Genomic_DNA"/>
</dbReference>
<dbReference type="Proteomes" id="UP000488295">
    <property type="component" value="Unassembled WGS sequence"/>
</dbReference>
<organism evidence="2 3">
    <name type="scientific">Lactobacillus johnsonii</name>
    <dbReference type="NCBI Taxonomy" id="33959"/>
    <lineage>
        <taxon>Bacteria</taxon>
        <taxon>Bacillati</taxon>
        <taxon>Bacillota</taxon>
        <taxon>Bacilli</taxon>
        <taxon>Lactobacillales</taxon>
        <taxon>Lactobacillaceae</taxon>
        <taxon>Lactobacillus</taxon>
    </lineage>
</organism>
<dbReference type="RefSeq" id="WP_155692438.1">
    <property type="nucleotide sequence ID" value="NZ_WKKC01000009.1"/>
</dbReference>
<feature type="transmembrane region" description="Helical" evidence="1">
    <location>
        <begin position="106"/>
        <end position="125"/>
    </location>
</feature>
<proteinExistence type="predicted"/>
<accession>A0A9X4X809</accession>
<reference evidence="2 3" key="1">
    <citation type="submission" date="2019-11" db="EMBL/GenBank/DDBJ databases">
        <title>Gastrointestinal microbiota of Peromyscus leucopus.</title>
        <authorList>
            <person name="Milovic A."/>
            <person name="Bassam K."/>
            <person name="Barbour A.G."/>
        </authorList>
    </citation>
    <scope>NUCLEOTIDE SEQUENCE [LARGE SCALE GENOMIC DNA]</scope>
    <source>
        <strain evidence="2 3">LL8</strain>
    </source>
</reference>